<name>A0A0A1VRL9_MICAE</name>
<dbReference type="SUPFAM" id="SSF101112">
    <property type="entry name" value="Oxygen-evolving enhancer protein 3"/>
    <property type="match status" value="1"/>
</dbReference>
<evidence type="ECO:0000313" key="6">
    <source>
        <dbReference type="EMBL" id="GAL92274.1"/>
    </source>
</evidence>
<dbReference type="EC" id="5.2.1.8" evidence="1"/>
<dbReference type="EMBL" id="BBPA01000020">
    <property type="protein sequence ID" value="GAL92274.1"/>
    <property type="molecule type" value="Genomic_DNA"/>
</dbReference>
<keyword evidence="4 6" id="KW-0413">Isomerase</keyword>
<dbReference type="InterPro" id="IPR044665">
    <property type="entry name" value="E_coli_cyclophilin_A-like"/>
</dbReference>
<dbReference type="CDD" id="cd01924">
    <property type="entry name" value="cyclophilin_TLP40_like"/>
    <property type="match status" value="1"/>
</dbReference>
<dbReference type="InterPro" id="IPR023222">
    <property type="entry name" value="PsbQ-like_dom_sf"/>
</dbReference>
<dbReference type="Pfam" id="PF00160">
    <property type="entry name" value="Pro_isomerase"/>
    <property type="match status" value="1"/>
</dbReference>
<keyword evidence="3" id="KW-0697">Rotamase</keyword>
<keyword evidence="2" id="KW-0793">Thylakoid</keyword>
<protein>
    <recommendedName>
        <fullName evidence="1">peptidylprolyl isomerase</fullName>
        <ecNumber evidence="1">5.2.1.8</ecNumber>
    </recommendedName>
</protein>
<reference evidence="7" key="1">
    <citation type="journal article" date="2015" name="Genome">
        <title>Whole Genome Sequence of the Non-Microcystin-Producing Microcystis aeruginosa Strain NIES-44.</title>
        <authorList>
            <person name="Okano K."/>
            <person name="Miyata N."/>
            <person name="Ozaki Y."/>
        </authorList>
    </citation>
    <scope>NUCLEOTIDE SEQUENCE [LARGE SCALE GENOMIC DNA]</scope>
    <source>
        <strain evidence="7">NIES-44</strain>
    </source>
</reference>
<proteinExistence type="predicted"/>
<dbReference type="Gene3D" id="1.20.120.290">
    <property type="entry name" value="Oxygen-evolving enhancer protein 3 (PsbQ), four-helix up-down bundle"/>
    <property type="match status" value="1"/>
</dbReference>
<evidence type="ECO:0000256" key="1">
    <source>
        <dbReference type="ARBA" id="ARBA00013194"/>
    </source>
</evidence>
<dbReference type="SUPFAM" id="SSF50891">
    <property type="entry name" value="Cyclophilin-like"/>
    <property type="match status" value="1"/>
</dbReference>
<dbReference type="InterPro" id="IPR002130">
    <property type="entry name" value="Cyclophilin-type_PPIase_dom"/>
</dbReference>
<organism evidence="6 7">
    <name type="scientific">Microcystis aeruginosa NIES-44</name>
    <dbReference type="NCBI Taxonomy" id="449439"/>
    <lineage>
        <taxon>Bacteria</taxon>
        <taxon>Bacillati</taxon>
        <taxon>Cyanobacteriota</taxon>
        <taxon>Cyanophyceae</taxon>
        <taxon>Oscillatoriophycideae</taxon>
        <taxon>Chroococcales</taxon>
        <taxon>Microcystaceae</taxon>
        <taxon>Microcystis</taxon>
    </lineage>
</organism>
<gene>
    <name evidence="6" type="ORF">N44_00832</name>
</gene>
<evidence type="ECO:0000256" key="2">
    <source>
        <dbReference type="ARBA" id="ARBA00023078"/>
    </source>
</evidence>
<evidence type="ECO:0000313" key="7">
    <source>
        <dbReference type="Proteomes" id="UP000030321"/>
    </source>
</evidence>
<dbReference type="AlphaFoldDB" id="A0A0A1VRL9"/>
<evidence type="ECO:0000256" key="3">
    <source>
        <dbReference type="ARBA" id="ARBA00023110"/>
    </source>
</evidence>
<evidence type="ECO:0000259" key="5">
    <source>
        <dbReference type="PROSITE" id="PS50072"/>
    </source>
</evidence>
<feature type="domain" description="PPIase cyclophilin-type" evidence="5">
    <location>
        <begin position="195"/>
        <end position="350"/>
    </location>
</feature>
<dbReference type="Proteomes" id="UP000030321">
    <property type="component" value="Unassembled WGS sequence"/>
</dbReference>
<dbReference type="PANTHER" id="PTHR43246">
    <property type="entry name" value="PEPTIDYL-PROLYL CIS-TRANS ISOMERASE CYP38, CHLOROPLASTIC"/>
    <property type="match status" value="1"/>
</dbReference>
<comment type="caution">
    <text evidence="6">The sequence shown here is derived from an EMBL/GenBank/DDBJ whole genome shotgun (WGS) entry which is preliminary data.</text>
</comment>
<evidence type="ECO:0000256" key="4">
    <source>
        <dbReference type="ARBA" id="ARBA00023235"/>
    </source>
</evidence>
<sequence>MKITTRLREWGKFFLKSGASIALALFLILSLFTVKGTAPALAVLAQGDAVTDPTAILRNALPIDNKPIRQVQQSIEDIAKHLRAKRWSPIKKDVKDANYALSTKSNAILDSVPEASKSQGEELIEKLKTGVTALDKAVEAKDKEAVWSTRRDLLNNITALEELMVVGFPFNVPPEYANLPQLRGRATVEMQTTKGDLTIVVDGYSAPVNGGNFVDLVQRGFYDGLPFIRSEDNFVVQTGDPVGAEEGFLDPKTKQYRSIPLEILIKGEEEPVYGNTLEELGIYLPSLALPFNAFGAVALARPDTNPNGGSSQFFFFKFDNELTPPGFNLMDGRYSVFGYLVQGKEVLEELTDKDKIITVKVVYGLNNLVQPS</sequence>
<dbReference type="Pfam" id="PF21329">
    <property type="entry name" value="CYP38_PsbQ-like"/>
    <property type="match status" value="1"/>
</dbReference>
<dbReference type="Gene3D" id="2.40.100.10">
    <property type="entry name" value="Cyclophilin-like"/>
    <property type="match status" value="1"/>
</dbReference>
<dbReference type="GO" id="GO:0003755">
    <property type="term" value="F:peptidyl-prolyl cis-trans isomerase activity"/>
    <property type="evidence" value="ECO:0007669"/>
    <property type="project" value="UniProtKB-KW"/>
</dbReference>
<accession>A0A0A1VRL9</accession>
<dbReference type="PROSITE" id="PS50072">
    <property type="entry name" value="CSA_PPIASE_2"/>
    <property type="match status" value="1"/>
</dbReference>
<dbReference type="RefSeq" id="WP_045358053.1">
    <property type="nucleotide sequence ID" value="NZ_BBPA01000020.1"/>
</dbReference>
<dbReference type="InterPro" id="IPR029000">
    <property type="entry name" value="Cyclophilin-like_dom_sf"/>
</dbReference>
<dbReference type="InterPro" id="IPR048563">
    <property type="entry name" value="CYP38_PsbQ-like"/>
</dbReference>